<dbReference type="Gene3D" id="3.40.50.1820">
    <property type="entry name" value="alpha/beta hydrolase"/>
    <property type="match status" value="1"/>
</dbReference>
<proteinExistence type="predicted"/>
<name>A0A1K0IV12_CUPNE</name>
<dbReference type="SUPFAM" id="SSF53474">
    <property type="entry name" value="alpha/beta-Hydrolases"/>
    <property type="match status" value="1"/>
</dbReference>
<feature type="domain" description="AB hydrolase-1" evidence="1">
    <location>
        <begin position="47"/>
        <end position="279"/>
    </location>
</feature>
<evidence type="ECO:0000313" key="2">
    <source>
        <dbReference type="EMBL" id="SCU76860.1"/>
    </source>
</evidence>
<dbReference type="PANTHER" id="PTHR46438">
    <property type="entry name" value="ALPHA/BETA-HYDROLASES SUPERFAMILY PROTEIN"/>
    <property type="match status" value="1"/>
</dbReference>
<dbReference type="InterPro" id="IPR029058">
    <property type="entry name" value="AB_hydrolase_fold"/>
</dbReference>
<dbReference type="GO" id="GO:0016787">
    <property type="term" value="F:hydrolase activity"/>
    <property type="evidence" value="ECO:0007669"/>
    <property type="project" value="UniProtKB-KW"/>
</dbReference>
<dbReference type="InterPro" id="IPR000073">
    <property type="entry name" value="AB_hydrolase_1"/>
</dbReference>
<keyword evidence="2" id="KW-0378">Hydrolase</keyword>
<dbReference type="EMBL" id="FMSH01000277">
    <property type="protein sequence ID" value="SCU76860.1"/>
    <property type="molecule type" value="Genomic_DNA"/>
</dbReference>
<dbReference type="PRINTS" id="PR00412">
    <property type="entry name" value="EPOXHYDRLASE"/>
</dbReference>
<gene>
    <name evidence="2" type="ORF">CNECB9_3480017</name>
</gene>
<reference evidence="2" key="1">
    <citation type="submission" date="2016-09" db="EMBL/GenBank/DDBJ databases">
        <authorList>
            <person name="Capua I."/>
            <person name="De Benedictis P."/>
            <person name="Joannis T."/>
            <person name="Lombin L.H."/>
            <person name="Cattoli G."/>
        </authorList>
    </citation>
    <scope>NUCLEOTIDE SEQUENCE</scope>
    <source>
        <strain evidence="2">B9</strain>
    </source>
</reference>
<dbReference type="PRINTS" id="PR00111">
    <property type="entry name" value="ABHYDROLASE"/>
</dbReference>
<dbReference type="EC" id="3.1.1.-" evidence="2"/>
<organism evidence="2">
    <name type="scientific">Cupriavidus necator</name>
    <name type="common">Alcaligenes eutrophus</name>
    <name type="synonym">Ralstonia eutropha</name>
    <dbReference type="NCBI Taxonomy" id="106590"/>
    <lineage>
        <taxon>Bacteria</taxon>
        <taxon>Pseudomonadati</taxon>
        <taxon>Pseudomonadota</taxon>
        <taxon>Betaproteobacteria</taxon>
        <taxon>Burkholderiales</taxon>
        <taxon>Burkholderiaceae</taxon>
        <taxon>Cupriavidus</taxon>
    </lineage>
</organism>
<protein>
    <submittedName>
        <fullName evidence="2">Alpha/beta hydrolase fold protein</fullName>
        <ecNumber evidence="2">3.1.1.-</ecNumber>
    </submittedName>
</protein>
<dbReference type="RefSeq" id="WP_340526576.1">
    <property type="nucleotide sequence ID" value="NZ_FMSH01000277.1"/>
</dbReference>
<dbReference type="Pfam" id="PF12697">
    <property type="entry name" value="Abhydrolase_6"/>
    <property type="match status" value="1"/>
</dbReference>
<dbReference type="AlphaFoldDB" id="A0A1K0IV12"/>
<dbReference type="InterPro" id="IPR000639">
    <property type="entry name" value="Epox_hydrolase-like"/>
</dbReference>
<sequence>MTRTSGAGDQPGTDDLLGRLEAMAVVHRVRCGNVRMVWRQFGQGSPLVLLHGGHGGWMHWIRNIEALGRQHTLWLPDMPGFGDSGTLGGDPYAADRFERLTAAIAGGLDSVLGPGSPFGLAGFSFGGLAAASLAARLPNVERLALLGCAGHGGPRRQAAELVDWRSDDRGRMRAALRHNLGALMLHDQASIDALALDLHEHMCKATRFHSKALSRRPLLGEALSAFHGPTLLLWGEHDVTAQPCEAAQRLAGGALHRDWCLVPGAGHWVQYERPQEVNQLLLRWFSSPITPRSGLS</sequence>
<accession>A0A1K0IV12</accession>
<evidence type="ECO:0000259" key="1">
    <source>
        <dbReference type="Pfam" id="PF12697"/>
    </source>
</evidence>